<evidence type="ECO:0000313" key="6">
    <source>
        <dbReference type="EMBL" id="OGY26780.1"/>
    </source>
</evidence>
<gene>
    <name evidence="5" type="primary">rpmC</name>
    <name evidence="6" type="ORF">A2Z11_02305</name>
</gene>
<dbReference type="Pfam" id="PF00831">
    <property type="entry name" value="Ribosomal_L29"/>
    <property type="match status" value="1"/>
</dbReference>
<dbReference type="HAMAP" id="MF_00374">
    <property type="entry name" value="Ribosomal_uL29"/>
    <property type="match status" value="1"/>
</dbReference>
<dbReference type="SUPFAM" id="SSF46561">
    <property type="entry name" value="Ribosomal protein L29 (L29p)"/>
    <property type="match status" value="1"/>
</dbReference>
<evidence type="ECO:0000256" key="2">
    <source>
        <dbReference type="ARBA" id="ARBA00022980"/>
    </source>
</evidence>
<comment type="caution">
    <text evidence="6">The sequence shown here is derived from an EMBL/GenBank/DDBJ whole genome shotgun (WGS) entry which is preliminary data.</text>
</comment>
<dbReference type="AlphaFoldDB" id="A0A1G1WH61"/>
<evidence type="ECO:0000256" key="3">
    <source>
        <dbReference type="ARBA" id="ARBA00023274"/>
    </source>
</evidence>
<dbReference type="GO" id="GO:0003735">
    <property type="term" value="F:structural constituent of ribosome"/>
    <property type="evidence" value="ECO:0007669"/>
    <property type="project" value="InterPro"/>
</dbReference>
<organism evidence="6 7">
    <name type="scientific">Candidatus Woykebacteria bacterium RBG_16_43_9</name>
    <dbReference type="NCBI Taxonomy" id="1802596"/>
    <lineage>
        <taxon>Bacteria</taxon>
        <taxon>Candidatus Woykeibacteriota</taxon>
    </lineage>
</organism>
<name>A0A1G1WH61_9BACT</name>
<evidence type="ECO:0000313" key="7">
    <source>
        <dbReference type="Proteomes" id="UP000176389"/>
    </source>
</evidence>
<accession>A0A1G1WH61</accession>
<evidence type="ECO:0000256" key="5">
    <source>
        <dbReference type="HAMAP-Rule" id="MF_00374"/>
    </source>
</evidence>
<dbReference type="InterPro" id="IPR036049">
    <property type="entry name" value="Ribosomal_uL29_sf"/>
</dbReference>
<dbReference type="GO" id="GO:0006412">
    <property type="term" value="P:translation"/>
    <property type="evidence" value="ECO:0007669"/>
    <property type="project" value="UniProtKB-UniRule"/>
</dbReference>
<reference evidence="6 7" key="1">
    <citation type="journal article" date="2016" name="Nat. Commun.">
        <title>Thousands of microbial genomes shed light on interconnected biogeochemical processes in an aquifer system.</title>
        <authorList>
            <person name="Anantharaman K."/>
            <person name="Brown C.T."/>
            <person name="Hug L.A."/>
            <person name="Sharon I."/>
            <person name="Castelle C.J."/>
            <person name="Probst A.J."/>
            <person name="Thomas B.C."/>
            <person name="Singh A."/>
            <person name="Wilkins M.J."/>
            <person name="Karaoz U."/>
            <person name="Brodie E.L."/>
            <person name="Williams K.H."/>
            <person name="Hubbard S.S."/>
            <person name="Banfield J.F."/>
        </authorList>
    </citation>
    <scope>NUCLEOTIDE SEQUENCE [LARGE SCALE GENOMIC DNA]</scope>
</reference>
<dbReference type="GO" id="GO:0005840">
    <property type="term" value="C:ribosome"/>
    <property type="evidence" value="ECO:0007669"/>
    <property type="project" value="UniProtKB-KW"/>
</dbReference>
<dbReference type="Gene3D" id="1.10.287.310">
    <property type="match status" value="1"/>
</dbReference>
<dbReference type="STRING" id="1802596.A2Z11_02305"/>
<proteinExistence type="inferred from homology"/>
<keyword evidence="2 5" id="KW-0689">Ribosomal protein</keyword>
<evidence type="ECO:0000256" key="4">
    <source>
        <dbReference type="ARBA" id="ARBA00035204"/>
    </source>
</evidence>
<keyword evidence="3 5" id="KW-0687">Ribonucleoprotein</keyword>
<comment type="similarity">
    <text evidence="1 5">Belongs to the universal ribosomal protein uL29 family.</text>
</comment>
<dbReference type="EMBL" id="MHCS01000010">
    <property type="protein sequence ID" value="OGY26780.1"/>
    <property type="molecule type" value="Genomic_DNA"/>
</dbReference>
<dbReference type="InterPro" id="IPR001854">
    <property type="entry name" value="Ribosomal_uL29"/>
</dbReference>
<dbReference type="Proteomes" id="UP000176389">
    <property type="component" value="Unassembled WGS sequence"/>
</dbReference>
<protein>
    <recommendedName>
        <fullName evidence="4 5">Large ribosomal subunit protein uL29</fullName>
    </recommendedName>
</protein>
<dbReference type="NCBIfam" id="TIGR00012">
    <property type="entry name" value="L29"/>
    <property type="match status" value="1"/>
</dbReference>
<sequence length="67" mass="7687">MAKAKSNYNEKDMKELLKVMVDKEKQLLDTNMSTTAGKIKDVHVSRKIRIEIARIKTALKIKDLGEK</sequence>
<evidence type="ECO:0000256" key="1">
    <source>
        <dbReference type="ARBA" id="ARBA00009254"/>
    </source>
</evidence>
<dbReference type="GO" id="GO:1990904">
    <property type="term" value="C:ribonucleoprotein complex"/>
    <property type="evidence" value="ECO:0007669"/>
    <property type="project" value="UniProtKB-KW"/>
</dbReference>